<feature type="active site" description="Nucleophile" evidence="3">
    <location>
        <position position="119"/>
    </location>
</feature>
<reference evidence="6 7" key="1">
    <citation type="submission" date="2017-05" db="EMBL/GenBank/DDBJ databases">
        <title>Vagococcus spp. assemblies.</title>
        <authorList>
            <person name="Gulvik C.A."/>
        </authorList>
    </citation>
    <scope>NUCLEOTIDE SEQUENCE [LARGE SCALE GENOMIC DNA]</scope>
    <source>
        <strain evidence="6 7">LMG 24798</strain>
    </source>
</reference>
<feature type="compositionally biased region" description="Polar residues" evidence="4">
    <location>
        <begin position="20"/>
        <end position="32"/>
    </location>
</feature>
<dbReference type="Pfam" id="PF01641">
    <property type="entry name" value="SelR"/>
    <property type="match status" value="1"/>
</dbReference>
<comment type="catalytic activity">
    <reaction evidence="2 3">
        <text>L-methionyl-[protein] + [thioredoxin]-disulfide + H2O = L-methionyl-(R)-S-oxide-[protein] + [thioredoxin]-dithiol</text>
        <dbReference type="Rhea" id="RHEA:24164"/>
        <dbReference type="Rhea" id="RHEA-COMP:10698"/>
        <dbReference type="Rhea" id="RHEA-COMP:10700"/>
        <dbReference type="Rhea" id="RHEA-COMP:12313"/>
        <dbReference type="Rhea" id="RHEA-COMP:12314"/>
        <dbReference type="ChEBI" id="CHEBI:15377"/>
        <dbReference type="ChEBI" id="CHEBI:16044"/>
        <dbReference type="ChEBI" id="CHEBI:29950"/>
        <dbReference type="ChEBI" id="CHEBI:45764"/>
        <dbReference type="ChEBI" id="CHEBI:50058"/>
        <dbReference type="EC" id="1.8.4.12"/>
    </reaction>
</comment>
<evidence type="ECO:0000313" key="7">
    <source>
        <dbReference type="Proteomes" id="UP000286773"/>
    </source>
</evidence>
<evidence type="ECO:0000259" key="5">
    <source>
        <dbReference type="PROSITE" id="PS51790"/>
    </source>
</evidence>
<dbReference type="Proteomes" id="UP000286773">
    <property type="component" value="Unassembled WGS sequence"/>
</dbReference>
<comment type="caution">
    <text evidence="6">The sequence shown here is derived from an EMBL/GenBank/DDBJ whole genome shotgun (WGS) entry which is preliminary data.</text>
</comment>
<dbReference type="PROSITE" id="PS51790">
    <property type="entry name" value="MSRB"/>
    <property type="match status" value="1"/>
</dbReference>
<keyword evidence="7" id="KW-1185">Reference proteome</keyword>
<gene>
    <name evidence="3" type="primary">msrB</name>
    <name evidence="6" type="ORF">CBF27_00820</name>
</gene>
<protein>
    <recommendedName>
        <fullName evidence="3">Peptide methionine sulfoxide reductase MsrB</fullName>
        <ecNumber evidence="3">1.8.4.12</ecNumber>
    </recommendedName>
    <alternativeName>
        <fullName evidence="3">Peptide-methionine (R)-S-oxide reductase</fullName>
    </alternativeName>
</protein>
<keyword evidence="1 3" id="KW-0560">Oxidoreductase</keyword>
<dbReference type="SUPFAM" id="SSF51316">
    <property type="entry name" value="Mss4-like"/>
    <property type="match status" value="1"/>
</dbReference>
<dbReference type="PANTHER" id="PTHR10173:SF59">
    <property type="entry name" value="PEPTIDE METHIONINE SULFOXIDE REDUCTASE MSRA_MSRB"/>
    <property type="match status" value="1"/>
</dbReference>
<dbReference type="Gene3D" id="2.170.150.20">
    <property type="entry name" value="Peptide methionine sulfoxide reductase"/>
    <property type="match status" value="1"/>
</dbReference>
<feature type="compositionally biased region" description="Basic and acidic residues" evidence="4">
    <location>
        <begin position="83"/>
        <end position="93"/>
    </location>
</feature>
<dbReference type="EC" id="1.8.4.12" evidence="3"/>
<dbReference type="OrthoDB" id="4174719at2"/>
<dbReference type="GO" id="GO:0006979">
    <property type="term" value="P:response to oxidative stress"/>
    <property type="evidence" value="ECO:0007669"/>
    <property type="project" value="InterPro"/>
</dbReference>
<dbReference type="NCBIfam" id="TIGR00357">
    <property type="entry name" value="peptide-methionine (R)-S-oxide reductase MsrB"/>
    <property type="match status" value="1"/>
</dbReference>
<dbReference type="PANTHER" id="PTHR10173">
    <property type="entry name" value="METHIONINE SULFOXIDE REDUCTASE"/>
    <property type="match status" value="1"/>
</dbReference>
<evidence type="ECO:0000256" key="3">
    <source>
        <dbReference type="HAMAP-Rule" id="MF_01400"/>
    </source>
</evidence>
<dbReference type="AlphaFoldDB" id="A0A430B3C8"/>
<feature type="domain" description="MsrB" evidence="5">
    <location>
        <begin position="7"/>
        <end position="130"/>
    </location>
</feature>
<comment type="similarity">
    <text evidence="3">Belongs to the MsrB Met sulfoxide reductase family.</text>
</comment>
<dbReference type="InterPro" id="IPR028427">
    <property type="entry name" value="Met_Sox_Rdtase_MsrB"/>
</dbReference>
<evidence type="ECO:0000256" key="2">
    <source>
        <dbReference type="ARBA" id="ARBA00048488"/>
    </source>
</evidence>
<dbReference type="GO" id="GO:0005737">
    <property type="term" value="C:cytoplasm"/>
    <property type="evidence" value="ECO:0007669"/>
    <property type="project" value="TreeGrafter"/>
</dbReference>
<evidence type="ECO:0000256" key="1">
    <source>
        <dbReference type="ARBA" id="ARBA00023002"/>
    </source>
</evidence>
<feature type="compositionally biased region" description="Basic and acidic residues" evidence="4">
    <location>
        <begin position="1"/>
        <end position="19"/>
    </location>
</feature>
<comment type="caution">
    <text evidence="3">Lacks conserved residue(s) required for the propagation of feature annotation.</text>
</comment>
<name>A0A430B3C8_9ENTE</name>
<dbReference type="InterPro" id="IPR011057">
    <property type="entry name" value="Mss4-like_sf"/>
</dbReference>
<sequence>MYQKPSDKELRKRLSEESYHVTQESGTERPFSSSYDTLFEEGIYVDIVSGEPLFSSQDKYDAGCGWPSFTQPIARRVLQEKVDTSHGMHRTEVRSTQADSHLGHVFPDGPEEAGGLRYCINGAALRFIPVSKMAEEGYADWLALFD</sequence>
<dbReference type="InterPro" id="IPR002579">
    <property type="entry name" value="Met_Sox_Rdtase_MsrB_dom"/>
</dbReference>
<accession>A0A430B3C8</accession>
<evidence type="ECO:0000256" key="4">
    <source>
        <dbReference type="SAM" id="MobiDB-lite"/>
    </source>
</evidence>
<feature type="region of interest" description="Disordered" evidence="4">
    <location>
        <begin position="83"/>
        <end position="104"/>
    </location>
</feature>
<dbReference type="FunFam" id="2.170.150.20:FF:000003">
    <property type="entry name" value="Peptide methionine sulfoxide reductase MsrB"/>
    <property type="match status" value="1"/>
</dbReference>
<dbReference type="HAMAP" id="MF_01400">
    <property type="entry name" value="MsrB"/>
    <property type="match status" value="1"/>
</dbReference>
<dbReference type="GO" id="GO:0033743">
    <property type="term" value="F:peptide-methionine (R)-S-oxide reductase activity"/>
    <property type="evidence" value="ECO:0007669"/>
    <property type="project" value="UniProtKB-UniRule"/>
</dbReference>
<evidence type="ECO:0000313" key="6">
    <source>
        <dbReference type="EMBL" id="RSU14814.1"/>
    </source>
</evidence>
<feature type="region of interest" description="Disordered" evidence="4">
    <location>
        <begin position="1"/>
        <end position="32"/>
    </location>
</feature>
<dbReference type="RefSeq" id="WP_126811926.1">
    <property type="nucleotide sequence ID" value="NZ_NGKC01000001.1"/>
</dbReference>
<dbReference type="GO" id="GO:0030091">
    <property type="term" value="P:protein repair"/>
    <property type="evidence" value="ECO:0007669"/>
    <property type="project" value="InterPro"/>
</dbReference>
<proteinExistence type="inferred from homology"/>
<organism evidence="6 7">
    <name type="scientific">Vagococcus acidifermentans</name>
    <dbReference type="NCBI Taxonomy" id="564710"/>
    <lineage>
        <taxon>Bacteria</taxon>
        <taxon>Bacillati</taxon>
        <taxon>Bacillota</taxon>
        <taxon>Bacilli</taxon>
        <taxon>Lactobacillales</taxon>
        <taxon>Enterococcaceae</taxon>
        <taxon>Vagococcus</taxon>
    </lineage>
</organism>
<dbReference type="EMBL" id="NGKC01000001">
    <property type="protein sequence ID" value="RSU14814.1"/>
    <property type="molecule type" value="Genomic_DNA"/>
</dbReference>